<dbReference type="Proteomes" id="UP001152622">
    <property type="component" value="Chromosome 2"/>
</dbReference>
<dbReference type="AlphaFoldDB" id="A0A9Q1G5U6"/>
<comment type="caution">
    <text evidence="2">The sequence shown here is derived from an EMBL/GenBank/DDBJ whole genome shotgun (WGS) entry which is preliminary data.</text>
</comment>
<protein>
    <submittedName>
        <fullName evidence="2">Uncharacterized protein</fullName>
    </submittedName>
</protein>
<gene>
    <name evidence="2" type="ORF">SKAU_G00066340</name>
</gene>
<proteinExistence type="predicted"/>
<feature type="region of interest" description="Disordered" evidence="1">
    <location>
        <begin position="76"/>
        <end position="143"/>
    </location>
</feature>
<evidence type="ECO:0000256" key="1">
    <source>
        <dbReference type="SAM" id="MobiDB-lite"/>
    </source>
</evidence>
<feature type="compositionally biased region" description="Polar residues" evidence="1">
    <location>
        <begin position="126"/>
        <end position="143"/>
    </location>
</feature>
<accession>A0A9Q1G5U6</accession>
<evidence type="ECO:0000313" key="2">
    <source>
        <dbReference type="EMBL" id="KAJ8376054.1"/>
    </source>
</evidence>
<name>A0A9Q1G5U6_SYNKA</name>
<reference evidence="2" key="1">
    <citation type="journal article" date="2023" name="Science">
        <title>Genome structures resolve the early diversification of teleost fishes.</title>
        <authorList>
            <person name="Parey E."/>
            <person name="Louis A."/>
            <person name="Montfort J."/>
            <person name="Bouchez O."/>
            <person name="Roques C."/>
            <person name="Iampietro C."/>
            <person name="Lluch J."/>
            <person name="Castinel A."/>
            <person name="Donnadieu C."/>
            <person name="Desvignes T."/>
            <person name="Floi Bucao C."/>
            <person name="Jouanno E."/>
            <person name="Wen M."/>
            <person name="Mejri S."/>
            <person name="Dirks R."/>
            <person name="Jansen H."/>
            <person name="Henkel C."/>
            <person name="Chen W.J."/>
            <person name="Zahm M."/>
            <person name="Cabau C."/>
            <person name="Klopp C."/>
            <person name="Thompson A.W."/>
            <person name="Robinson-Rechavi M."/>
            <person name="Braasch I."/>
            <person name="Lecointre G."/>
            <person name="Bobe J."/>
            <person name="Postlethwait J.H."/>
            <person name="Berthelot C."/>
            <person name="Roest Crollius H."/>
            <person name="Guiguen Y."/>
        </authorList>
    </citation>
    <scope>NUCLEOTIDE SEQUENCE</scope>
    <source>
        <strain evidence="2">WJC10195</strain>
    </source>
</reference>
<evidence type="ECO:0000313" key="3">
    <source>
        <dbReference type="Proteomes" id="UP001152622"/>
    </source>
</evidence>
<keyword evidence="3" id="KW-1185">Reference proteome</keyword>
<organism evidence="2 3">
    <name type="scientific">Synaphobranchus kaupii</name>
    <name type="common">Kaup's arrowtooth eel</name>
    <dbReference type="NCBI Taxonomy" id="118154"/>
    <lineage>
        <taxon>Eukaryota</taxon>
        <taxon>Metazoa</taxon>
        <taxon>Chordata</taxon>
        <taxon>Craniata</taxon>
        <taxon>Vertebrata</taxon>
        <taxon>Euteleostomi</taxon>
        <taxon>Actinopterygii</taxon>
        <taxon>Neopterygii</taxon>
        <taxon>Teleostei</taxon>
        <taxon>Anguilliformes</taxon>
        <taxon>Synaphobranchidae</taxon>
        <taxon>Synaphobranchus</taxon>
    </lineage>
</organism>
<sequence length="238" mass="25964">MALSKPVPLDPSEELCLRACPAACGALIAARDTHSLCVMCLGLKHAQEAIDSPKRCSHCLALPKKLRQLRQRVAATHSYNLGPEDSDKEDDSTTASRPLQDLPSPTERHLTCRHPCGLHRPPARTGQGQTPGQNPRRSASSIIQHGRTRPFPSAVLHTDRGAHEPHTSLAGGVCPRVADRILSLRDCRSLFKPGSRVQYRTCRRLQGLMASASVTENEGLYESERAEFDTDPNSAQVA</sequence>
<dbReference type="EMBL" id="JAINUF010000002">
    <property type="protein sequence ID" value="KAJ8376054.1"/>
    <property type="molecule type" value="Genomic_DNA"/>
</dbReference>